<reference evidence="2 3" key="1">
    <citation type="submission" date="2022-05" db="EMBL/GenBank/DDBJ databases">
        <authorList>
            <consortium name="Genoscope - CEA"/>
            <person name="William W."/>
        </authorList>
    </citation>
    <scope>NUCLEOTIDE SEQUENCE [LARGE SCALE GENOMIC DNA]</scope>
</reference>
<evidence type="ECO:0000313" key="2">
    <source>
        <dbReference type="EMBL" id="CAH3186657.1"/>
    </source>
</evidence>
<keyword evidence="3" id="KW-1185">Reference proteome</keyword>
<keyword evidence="1" id="KW-0175">Coiled coil</keyword>
<feature type="non-terminal residue" evidence="2">
    <location>
        <position position="1"/>
    </location>
</feature>
<evidence type="ECO:0000313" key="3">
    <source>
        <dbReference type="Proteomes" id="UP001159405"/>
    </source>
</evidence>
<name>A0ABN8S8Z3_9CNID</name>
<dbReference type="EMBL" id="CALNXK010000494">
    <property type="protein sequence ID" value="CAH3186657.1"/>
    <property type="molecule type" value="Genomic_DNA"/>
</dbReference>
<sequence>LRLTAIEDNTKIREERILNLEARLDEAQVEIQALKKQLREVDKTVNNTKDSLEFIQGEHDDLVERVANCENEQSTCWDELTHLNIYSRRWNLIFYRVNESKDEDCFSLVRDVLTRNLNLPQDEVSNMKLCGAHRFGKPNRNRARPLIARFTFRADRDRVWKARYRLKNSRISMGEDLPKHIQEIRKNVLIPAMKKIKQETPSHKASVIGDKLAVNGKVYFDHDVPKKWLPVNSSVNTHEDYGNELKNQLEDFAQENIIIAGDFNCALSENDKKGGNPVWKKSIVIKEVQHLANLYNLTDVWRDRNPNDNRFTWRNKSLKSNAD</sequence>
<proteinExistence type="predicted"/>
<accession>A0ABN8S8Z3</accession>
<dbReference type="SUPFAM" id="SSF56219">
    <property type="entry name" value="DNase I-like"/>
    <property type="match status" value="1"/>
</dbReference>
<comment type="caution">
    <text evidence="2">The sequence shown here is derived from an EMBL/GenBank/DDBJ whole genome shotgun (WGS) entry which is preliminary data.</text>
</comment>
<protein>
    <recommendedName>
        <fullName evidence="4">Endonuclease/exonuclease/phosphatase domain-containing protein</fullName>
    </recommendedName>
</protein>
<dbReference type="Proteomes" id="UP001159405">
    <property type="component" value="Unassembled WGS sequence"/>
</dbReference>
<organism evidence="2 3">
    <name type="scientific">Porites lobata</name>
    <dbReference type="NCBI Taxonomy" id="104759"/>
    <lineage>
        <taxon>Eukaryota</taxon>
        <taxon>Metazoa</taxon>
        <taxon>Cnidaria</taxon>
        <taxon>Anthozoa</taxon>
        <taxon>Hexacorallia</taxon>
        <taxon>Scleractinia</taxon>
        <taxon>Fungiina</taxon>
        <taxon>Poritidae</taxon>
        <taxon>Porites</taxon>
    </lineage>
</organism>
<evidence type="ECO:0008006" key="4">
    <source>
        <dbReference type="Google" id="ProtNLM"/>
    </source>
</evidence>
<dbReference type="Gene3D" id="3.30.70.1820">
    <property type="entry name" value="L1 transposable element, RRM domain"/>
    <property type="match status" value="1"/>
</dbReference>
<dbReference type="InterPro" id="IPR036691">
    <property type="entry name" value="Endo/exonu/phosph_ase_sf"/>
</dbReference>
<dbReference type="SUPFAM" id="SSF57997">
    <property type="entry name" value="Tropomyosin"/>
    <property type="match status" value="1"/>
</dbReference>
<evidence type="ECO:0000256" key="1">
    <source>
        <dbReference type="SAM" id="Coils"/>
    </source>
</evidence>
<gene>
    <name evidence="2" type="ORF">PLOB_00035250</name>
</gene>
<feature type="coiled-coil region" evidence="1">
    <location>
        <begin position="10"/>
        <end position="72"/>
    </location>
</feature>
<dbReference type="Gene3D" id="3.60.10.10">
    <property type="entry name" value="Endonuclease/exonuclease/phosphatase"/>
    <property type="match status" value="1"/>
</dbReference>